<comment type="caution">
    <text evidence="11">The sequence shown here is derived from an EMBL/GenBank/DDBJ whole genome shotgun (WGS) entry which is preliminary data.</text>
</comment>
<gene>
    <name evidence="11" type="ORF">J7561_08665</name>
</gene>
<protein>
    <submittedName>
        <fullName evidence="11">Lipoprotein-releasing ABC transporter permease subunit</fullName>
    </submittedName>
</protein>
<feature type="domain" description="MacB-like periplasmic core" evidence="10">
    <location>
        <begin position="30"/>
        <end position="233"/>
    </location>
</feature>
<evidence type="ECO:0000313" key="12">
    <source>
        <dbReference type="Proteomes" id="UP000680020"/>
    </source>
</evidence>
<evidence type="ECO:0000259" key="9">
    <source>
        <dbReference type="Pfam" id="PF02687"/>
    </source>
</evidence>
<feature type="transmembrane region" description="Helical" evidence="8">
    <location>
        <begin position="275"/>
        <end position="298"/>
    </location>
</feature>
<dbReference type="InterPro" id="IPR011925">
    <property type="entry name" value="LolCE_TM"/>
</dbReference>
<comment type="subcellular location">
    <subcellularLocation>
        <location evidence="1">Cell membrane</location>
        <topology evidence="1">Multi-pass membrane protein</topology>
    </subcellularLocation>
</comment>
<sequence>MIKLFKPLGLAIGLRYTGAKRKNNFISFISLVSIGGIALGLTAIIVVLSVMNGFQQGIQEVSASMAYDLKIVKRAESGYFDDWETLYQTAALDENVLAGAPFTNGEGLMNANGLMRPVRIEGVNPTYQSEVSDILPNFDALNGDSANVILGKDLAELLDAHIGEQVMLITPEVSPHSETVIPRTKAFTVVDIFSVGMYEYDANMAIIHIDDANQIFKIPSDEVQGIRLKLKDPSIARPTALNLVDQFADNDILIYSWVDQFATLAKMIDTEKRTIFVIMSLIIAVAVFNVVSTLVMVVNDKRSEIAILRTLGLAPRSILAIFMVQGIVIGFWGVLLGTSLGLLITYNVNRLIGWLESFLGYTVFEPSVYPLSHIPTVINVGDIALIALIAFLLASLATLYPAWSAAKTQPAEALRYE</sequence>
<dbReference type="NCBIfam" id="TIGR02212">
    <property type="entry name" value="lolCE"/>
    <property type="match status" value="1"/>
</dbReference>
<comment type="similarity">
    <text evidence="2">Belongs to the ABC-4 integral membrane protein family. LolC/E subfamily.</text>
</comment>
<evidence type="ECO:0000256" key="5">
    <source>
        <dbReference type="ARBA" id="ARBA00022692"/>
    </source>
</evidence>
<proteinExistence type="inferred from homology"/>
<keyword evidence="4" id="KW-1003">Cell membrane</keyword>
<dbReference type="InterPro" id="IPR051447">
    <property type="entry name" value="Lipoprotein-release_system"/>
</dbReference>
<dbReference type="Proteomes" id="UP000680020">
    <property type="component" value="Unassembled WGS sequence"/>
</dbReference>
<dbReference type="GO" id="GO:0044874">
    <property type="term" value="P:lipoprotein localization to outer membrane"/>
    <property type="evidence" value="ECO:0007669"/>
    <property type="project" value="TreeGrafter"/>
</dbReference>
<keyword evidence="3" id="KW-0813">Transport</keyword>
<keyword evidence="11" id="KW-0449">Lipoprotein</keyword>
<dbReference type="EMBL" id="JAGIBU010000009">
    <property type="protein sequence ID" value="MBS7825273.1"/>
    <property type="molecule type" value="Genomic_DNA"/>
</dbReference>
<dbReference type="InterPro" id="IPR003838">
    <property type="entry name" value="ABC3_permease_C"/>
</dbReference>
<evidence type="ECO:0000256" key="3">
    <source>
        <dbReference type="ARBA" id="ARBA00022448"/>
    </source>
</evidence>
<evidence type="ECO:0000256" key="4">
    <source>
        <dbReference type="ARBA" id="ARBA00022475"/>
    </source>
</evidence>
<dbReference type="Pfam" id="PF12704">
    <property type="entry name" value="MacB_PCD"/>
    <property type="match status" value="1"/>
</dbReference>
<feature type="transmembrane region" description="Helical" evidence="8">
    <location>
        <begin position="318"/>
        <end position="344"/>
    </location>
</feature>
<evidence type="ECO:0000256" key="2">
    <source>
        <dbReference type="ARBA" id="ARBA00005236"/>
    </source>
</evidence>
<dbReference type="PANTHER" id="PTHR30489:SF0">
    <property type="entry name" value="LIPOPROTEIN-RELEASING SYSTEM TRANSMEMBRANE PROTEIN LOLE"/>
    <property type="match status" value="1"/>
</dbReference>
<accession>A0AB35C432</accession>
<reference evidence="11" key="1">
    <citation type="submission" date="2021-03" db="EMBL/GenBank/DDBJ databases">
        <title>Identification and antibiotic profiling of Wohlfahrtiimonas chitiniclastica, an underestimated human pathogen.</title>
        <authorList>
            <person name="Kopf A."/>
            <person name="Bunk B."/>
            <person name="Coldewey S."/>
            <person name="Gunzer F."/>
            <person name="Riedel T."/>
            <person name="Schroettner P."/>
        </authorList>
    </citation>
    <scope>NUCLEOTIDE SEQUENCE</scope>
    <source>
        <strain evidence="11">DSM 100917</strain>
    </source>
</reference>
<dbReference type="GO" id="GO:0098797">
    <property type="term" value="C:plasma membrane protein complex"/>
    <property type="evidence" value="ECO:0007669"/>
    <property type="project" value="TreeGrafter"/>
</dbReference>
<evidence type="ECO:0000256" key="6">
    <source>
        <dbReference type="ARBA" id="ARBA00022989"/>
    </source>
</evidence>
<evidence type="ECO:0000256" key="7">
    <source>
        <dbReference type="ARBA" id="ARBA00023136"/>
    </source>
</evidence>
<dbReference type="GO" id="GO:0042953">
    <property type="term" value="P:lipoprotein transport"/>
    <property type="evidence" value="ECO:0007669"/>
    <property type="project" value="InterPro"/>
</dbReference>
<keyword evidence="7 8" id="KW-0472">Membrane</keyword>
<name>A0AB35C432_9GAMM</name>
<evidence type="ECO:0000256" key="1">
    <source>
        <dbReference type="ARBA" id="ARBA00004651"/>
    </source>
</evidence>
<feature type="domain" description="ABC3 transporter permease C-terminal" evidence="9">
    <location>
        <begin position="277"/>
        <end position="410"/>
    </location>
</feature>
<evidence type="ECO:0000259" key="10">
    <source>
        <dbReference type="Pfam" id="PF12704"/>
    </source>
</evidence>
<organism evidence="11 12">
    <name type="scientific">Wohlfahrtiimonas chitiniclastica</name>
    <dbReference type="NCBI Taxonomy" id="400946"/>
    <lineage>
        <taxon>Bacteria</taxon>
        <taxon>Pseudomonadati</taxon>
        <taxon>Pseudomonadota</taxon>
        <taxon>Gammaproteobacteria</taxon>
        <taxon>Cardiobacteriales</taxon>
        <taxon>Ignatzschineriaceae</taxon>
        <taxon>Wohlfahrtiimonas</taxon>
    </lineage>
</organism>
<dbReference type="PANTHER" id="PTHR30489">
    <property type="entry name" value="LIPOPROTEIN-RELEASING SYSTEM TRANSMEMBRANE PROTEIN LOLE"/>
    <property type="match status" value="1"/>
</dbReference>
<feature type="transmembrane region" description="Helical" evidence="8">
    <location>
        <begin position="383"/>
        <end position="403"/>
    </location>
</feature>
<dbReference type="AlphaFoldDB" id="A0AB35C432"/>
<keyword evidence="5 8" id="KW-0812">Transmembrane</keyword>
<evidence type="ECO:0000256" key="8">
    <source>
        <dbReference type="SAM" id="Phobius"/>
    </source>
</evidence>
<evidence type="ECO:0000313" key="11">
    <source>
        <dbReference type="EMBL" id="MBS7825273.1"/>
    </source>
</evidence>
<keyword evidence="6 8" id="KW-1133">Transmembrane helix</keyword>
<dbReference type="RefSeq" id="WP_213404246.1">
    <property type="nucleotide sequence ID" value="NZ_JAGIBT010000010.1"/>
</dbReference>
<dbReference type="InterPro" id="IPR025857">
    <property type="entry name" value="MacB_PCD"/>
</dbReference>
<feature type="transmembrane region" description="Helical" evidence="8">
    <location>
        <begin position="25"/>
        <end position="50"/>
    </location>
</feature>
<dbReference type="Pfam" id="PF02687">
    <property type="entry name" value="FtsX"/>
    <property type="match status" value="1"/>
</dbReference>